<evidence type="ECO:0000256" key="1">
    <source>
        <dbReference type="SAM" id="MobiDB-lite"/>
    </source>
</evidence>
<feature type="region of interest" description="Disordered" evidence="1">
    <location>
        <begin position="130"/>
        <end position="158"/>
    </location>
</feature>
<feature type="compositionally biased region" description="Polar residues" evidence="1">
    <location>
        <begin position="56"/>
        <end position="69"/>
    </location>
</feature>
<protein>
    <submittedName>
        <fullName evidence="2">Uncharacterized protein</fullName>
    </submittedName>
</protein>
<sequence length="158" mass="17800">MILKPYFLNYYAKTRGQEENSRRRTAFNDPRPAGYLARAADAARRRNAGCEFPDNDQLSRLYNNWNQERGQNRKPEPQPKLRMGSESKPCVGLGLESKTWSGLKSRAVPEPESKTGTTLGFSALSFHIKDEGKHSMSTRARPRTENGLADDRDVVANA</sequence>
<evidence type="ECO:0000313" key="3">
    <source>
        <dbReference type="Proteomes" id="UP000299102"/>
    </source>
</evidence>
<proteinExistence type="predicted"/>
<accession>A0A4C1YH62</accession>
<evidence type="ECO:0000313" key="2">
    <source>
        <dbReference type="EMBL" id="GBP75711.1"/>
    </source>
</evidence>
<dbReference type="AlphaFoldDB" id="A0A4C1YH62"/>
<organism evidence="2 3">
    <name type="scientific">Eumeta variegata</name>
    <name type="common">Bagworm moth</name>
    <name type="synonym">Eumeta japonica</name>
    <dbReference type="NCBI Taxonomy" id="151549"/>
    <lineage>
        <taxon>Eukaryota</taxon>
        <taxon>Metazoa</taxon>
        <taxon>Ecdysozoa</taxon>
        <taxon>Arthropoda</taxon>
        <taxon>Hexapoda</taxon>
        <taxon>Insecta</taxon>
        <taxon>Pterygota</taxon>
        <taxon>Neoptera</taxon>
        <taxon>Endopterygota</taxon>
        <taxon>Lepidoptera</taxon>
        <taxon>Glossata</taxon>
        <taxon>Ditrysia</taxon>
        <taxon>Tineoidea</taxon>
        <taxon>Psychidae</taxon>
        <taxon>Oiketicinae</taxon>
        <taxon>Eumeta</taxon>
    </lineage>
</organism>
<dbReference type="Proteomes" id="UP000299102">
    <property type="component" value="Unassembled WGS sequence"/>
</dbReference>
<feature type="region of interest" description="Disordered" evidence="1">
    <location>
        <begin position="49"/>
        <end position="89"/>
    </location>
</feature>
<feature type="compositionally biased region" description="Basic and acidic residues" evidence="1">
    <location>
        <begin position="149"/>
        <end position="158"/>
    </location>
</feature>
<keyword evidence="3" id="KW-1185">Reference proteome</keyword>
<reference evidence="2 3" key="1">
    <citation type="journal article" date="2019" name="Commun. Biol.">
        <title>The bagworm genome reveals a unique fibroin gene that provides high tensile strength.</title>
        <authorList>
            <person name="Kono N."/>
            <person name="Nakamura H."/>
            <person name="Ohtoshi R."/>
            <person name="Tomita M."/>
            <person name="Numata K."/>
            <person name="Arakawa K."/>
        </authorList>
    </citation>
    <scope>NUCLEOTIDE SEQUENCE [LARGE SCALE GENOMIC DNA]</scope>
</reference>
<feature type="compositionally biased region" description="Basic and acidic residues" evidence="1">
    <location>
        <begin position="70"/>
        <end position="85"/>
    </location>
</feature>
<name>A0A4C1YH62_EUMVA</name>
<gene>
    <name evidence="2" type="ORF">EVAR_98561_1</name>
</gene>
<comment type="caution">
    <text evidence="2">The sequence shown here is derived from an EMBL/GenBank/DDBJ whole genome shotgun (WGS) entry which is preliminary data.</text>
</comment>
<dbReference type="EMBL" id="BGZK01001258">
    <property type="protein sequence ID" value="GBP75711.1"/>
    <property type="molecule type" value="Genomic_DNA"/>
</dbReference>